<dbReference type="SUPFAM" id="SSF55424">
    <property type="entry name" value="FAD/NAD-linked reductases, dimerisation (C-terminal) domain"/>
    <property type="match status" value="1"/>
</dbReference>
<proteinExistence type="predicted"/>
<evidence type="ECO:0000313" key="8">
    <source>
        <dbReference type="Proteomes" id="UP000215506"/>
    </source>
</evidence>
<dbReference type="InterPro" id="IPR016156">
    <property type="entry name" value="FAD/NAD-linked_Rdtase_dimer_sf"/>
</dbReference>
<dbReference type="PRINTS" id="PR00411">
    <property type="entry name" value="PNDRDTASEI"/>
</dbReference>
<keyword evidence="2" id="KW-0285">Flavoprotein</keyword>
<evidence type="ECO:0000259" key="6">
    <source>
        <dbReference type="Pfam" id="PF14759"/>
    </source>
</evidence>
<organism evidence="7 8">
    <name type="scientific">Nocardia cerradoensis</name>
    <dbReference type="NCBI Taxonomy" id="85688"/>
    <lineage>
        <taxon>Bacteria</taxon>
        <taxon>Bacillati</taxon>
        <taxon>Actinomycetota</taxon>
        <taxon>Actinomycetes</taxon>
        <taxon>Mycobacteriales</taxon>
        <taxon>Nocardiaceae</taxon>
        <taxon>Nocardia</taxon>
    </lineage>
</organism>
<keyword evidence="4 7" id="KW-0560">Oxidoreductase</keyword>
<dbReference type="InterPro" id="IPR028202">
    <property type="entry name" value="Reductase_C"/>
</dbReference>
<dbReference type="EMBL" id="NGAF01000021">
    <property type="protein sequence ID" value="OXR41290.1"/>
    <property type="molecule type" value="Genomic_DNA"/>
</dbReference>
<dbReference type="PRINTS" id="PR00368">
    <property type="entry name" value="FADPNR"/>
</dbReference>
<dbReference type="InterPro" id="IPR036188">
    <property type="entry name" value="FAD/NAD-bd_sf"/>
</dbReference>
<comment type="caution">
    <text evidence="7">The sequence shown here is derived from an EMBL/GenBank/DDBJ whole genome shotgun (WGS) entry which is preliminary data.</text>
</comment>
<evidence type="ECO:0000259" key="5">
    <source>
        <dbReference type="Pfam" id="PF07992"/>
    </source>
</evidence>
<evidence type="ECO:0000256" key="3">
    <source>
        <dbReference type="ARBA" id="ARBA00022827"/>
    </source>
</evidence>
<dbReference type="PANTHER" id="PTHR43557">
    <property type="entry name" value="APOPTOSIS-INDUCING FACTOR 1"/>
    <property type="match status" value="1"/>
</dbReference>
<dbReference type="Pfam" id="PF14759">
    <property type="entry name" value="Reductase_C"/>
    <property type="match status" value="1"/>
</dbReference>
<evidence type="ECO:0000256" key="2">
    <source>
        <dbReference type="ARBA" id="ARBA00022630"/>
    </source>
</evidence>
<dbReference type="SUPFAM" id="SSF51905">
    <property type="entry name" value="FAD/NAD(P)-binding domain"/>
    <property type="match status" value="1"/>
</dbReference>
<dbReference type="GO" id="GO:0005737">
    <property type="term" value="C:cytoplasm"/>
    <property type="evidence" value="ECO:0007669"/>
    <property type="project" value="TreeGrafter"/>
</dbReference>
<name>A0A231GXE6_9NOCA</name>
<dbReference type="RefSeq" id="WP_094027718.1">
    <property type="nucleotide sequence ID" value="NZ_NGAF01000021.1"/>
</dbReference>
<keyword evidence="8" id="KW-1185">Reference proteome</keyword>
<feature type="domain" description="FAD/NAD(P)-binding" evidence="5">
    <location>
        <begin position="9"/>
        <end position="304"/>
    </location>
</feature>
<evidence type="ECO:0000256" key="4">
    <source>
        <dbReference type="ARBA" id="ARBA00023002"/>
    </source>
</evidence>
<dbReference type="EC" id="1.18.1.-" evidence="7"/>
<dbReference type="Pfam" id="PF07992">
    <property type="entry name" value="Pyr_redox_2"/>
    <property type="match status" value="1"/>
</dbReference>
<feature type="domain" description="Reductase C-terminal" evidence="6">
    <location>
        <begin position="323"/>
        <end position="407"/>
    </location>
</feature>
<dbReference type="PANTHER" id="PTHR43557:SF2">
    <property type="entry name" value="RIESKE DOMAIN-CONTAINING PROTEIN-RELATED"/>
    <property type="match status" value="1"/>
</dbReference>
<keyword evidence="3" id="KW-0274">FAD</keyword>
<dbReference type="GO" id="GO:0016651">
    <property type="term" value="F:oxidoreductase activity, acting on NAD(P)H"/>
    <property type="evidence" value="ECO:0007669"/>
    <property type="project" value="TreeGrafter"/>
</dbReference>
<evidence type="ECO:0000256" key="1">
    <source>
        <dbReference type="ARBA" id="ARBA00001974"/>
    </source>
</evidence>
<reference evidence="7 8" key="1">
    <citation type="submission" date="2017-07" db="EMBL/GenBank/DDBJ databases">
        <title>First draft Genome Sequence of Nocardia cerradoensis isolated from human infection.</title>
        <authorList>
            <person name="Carrasco G."/>
        </authorList>
    </citation>
    <scope>NUCLEOTIDE SEQUENCE [LARGE SCALE GENOMIC DNA]</scope>
    <source>
        <strain evidence="7 8">CNM20130759</strain>
    </source>
</reference>
<gene>
    <name evidence="7" type="primary">thcD_8</name>
    <name evidence="7" type="ORF">B7C42_06688</name>
</gene>
<dbReference type="AlphaFoldDB" id="A0A231GXE6"/>
<dbReference type="Proteomes" id="UP000215506">
    <property type="component" value="Unassembled WGS sequence"/>
</dbReference>
<accession>A0A231GXE6</accession>
<evidence type="ECO:0000313" key="7">
    <source>
        <dbReference type="EMBL" id="OXR41290.1"/>
    </source>
</evidence>
<sequence length="427" mass="44933">MHTDLPTHTVVIVGAGQAGGTLAGLLRQQKFTGRVVMYGAEPVPPYHRPPLSKKYDGDDYVQWLRPESFYADNDIELHLADPVVSIDRAARTVTTRSGPTVRYDTLVLATGASPRALPVPGADLAGVLALRTLADATELRTAVLAGARIAIVGAGYVGLEVAAAARARGCEVTVIEREDRVLARVASPEFSRILTDSHLARGTRIVTGADVRAILGRDGRVRGVRLGDGTDIDCDTVIVGIGAAPEDSLARDAGLDCMAGIVVDAAARTSDPNILAIGDVTHRLHEGLGALVRLESIPSATEQARQAAAVITGEPVPAHEVPWFWSDQFDLKMKMAGVPAPGTAAVLRGDPRTGSCALFHLDIDGRARCVETVNAAADFMAGKKFIGTGARLDRSALADPATSLRHAARGVDHTPVAASDRAETQRI</sequence>
<dbReference type="Gene3D" id="3.50.50.60">
    <property type="entry name" value="FAD/NAD(P)-binding domain"/>
    <property type="match status" value="2"/>
</dbReference>
<protein>
    <submittedName>
        <fullName evidence="7">Rhodocoxin reductase</fullName>
        <ecNumber evidence="7">1.18.1.-</ecNumber>
    </submittedName>
</protein>
<comment type="cofactor">
    <cofactor evidence="1">
        <name>FAD</name>
        <dbReference type="ChEBI" id="CHEBI:57692"/>
    </cofactor>
</comment>
<dbReference type="InterPro" id="IPR023753">
    <property type="entry name" value="FAD/NAD-binding_dom"/>
</dbReference>
<dbReference type="InterPro" id="IPR050446">
    <property type="entry name" value="FAD-oxidoreductase/Apoptosis"/>
</dbReference>
<dbReference type="Gene3D" id="3.30.390.30">
    <property type="match status" value="1"/>
</dbReference>